<dbReference type="Proteomes" id="UP000316778">
    <property type="component" value="Unassembled WGS sequence"/>
</dbReference>
<dbReference type="PRINTS" id="PR00081">
    <property type="entry name" value="GDHRDH"/>
</dbReference>
<dbReference type="PRINTS" id="PR00080">
    <property type="entry name" value="SDRFAMILY"/>
</dbReference>
<evidence type="ECO:0000256" key="2">
    <source>
        <dbReference type="ARBA" id="ARBA00023002"/>
    </source>
</evidence>
<evidence type="ECO:0000256" key="3">
    <source>
        <dbReference type="RuleBase" id="RU000363"/>
    </source>
</evidence>
<reference evidence="5 6" key="1">
    <citation type="journal article" date="2013" name="Stand. Genomic Sci.">
        <title>Genomic Encyclopedia of Type Strains, Phase I: The one thousand microbial genomes (KMG-I) project.</title>
        <authorList>
            <person name="Kyrpides N.C."/>
            <person name="Woyke T."/>
            <person name="Eisen J.A."/>
            <person name="Garrity G."/>
            <person name="Lilburn T.G."/>
            <person name="Beck B.J."/>
            <person name="Whitman W.B."/>
            <person name="Hugenholtz P."/>
            <person name="Klenk H.P."/>
        </authorList>
    </citation>
    <scope>NUCLEOTIDE SEQUENCE [LARGE SCALE GENOMIC DNA]</scope>
    <source>
        <strain evidence="5 6">DSM 13484</strain>
    </source>
</reference>
<dbReference type="OrthoDB" id="9775296at2"/>
<dbReference type="InterPro" id="IPR057326">
    <property type="entry name" value="KR_dom"/>
</dbReference>
<comment type="caution">
    <text evidence="5">The sequence shown here is derived from an EMBL/GenBank/DDBJ whole genome shotgun (WGS) entry which is preliminary data.</text>
</comment>
<dbReference type="PANTHER" id="PTHR42901:SF1">
    <property type="entry name" value="ALCOHOL DEHYDROGENASE"/>
    <property type="match status" value="1"/>
</dbReference>
<dbReference type="InterPro" id="IPR036291">
    <property type="entry name" value="NAD(P)-bd_dom_sf"/>
</dbReference>
<dbReference type="InterPro" id="IPR002347">
    <property type="entry name" value="SDR_fam"/>
</dbReference>
<dbReference type="RefSeq" id="WP_145709933.1">
    <property type="nucleotide sequence ID" value="NZ_BAAAFY010000001.1"/>
</dbReference>
<feature type="domain" description="Ketoreductase" evidence="4">
    <location>
        <begin position="2"/>
        <end position="183"/>
    </location>
</feature>
<sequence>MAIILITGATAGFGAACAEKFAGQGHDLILTGRRQERLTALKAKLEQQHGIRVLPLVFDVRDEDAVNTVLGGIPEEWKKVRTLVNNAGLALGFSSVEEGSTEDWNTMLDTNVKGLLYVSRVVIPWLKAQGRGHIINIGSIAGRQVYANGNVYCASKAAVDALSQAMRIDLLPYGIKVTGIHPGAAETEFSVVRFKGDEDRAKGVYNGLTPLSAADVADVICYCASLPPHVCINDLVLTPLQQANAYYYHRQ</sequence>
<keyword evidence="6" id="KW-1185">Reference proteome</keyword>
<organism evidence="5 6">
    <name type="scientific">Chitinophaga japonensis</name>
    <name type="common">Flexibacter japonensis</name>
    <dbReference type="NCBI Taxonomy" id="104662"/>
    <lineage>
        <taxon>Bacteria</taxon>
        <taxon>Pseudomonadati</taxon>
        <taxon>Bacteroidota</taxon>
        <taxon>Chitinophagia</taxon>
        <taxon>Chitinophagales</taxon>
        <taxon>Chitinophagaceae</taxon>
        <taxon>Chitinophaga</taxon>
    </lineage>
</organism>
<evidence type="ECO:0000256" key="1">
    <source>
        <dbReference type="ARBA" id="ARBA00006484"/>
    </source>
</evidence>
<dbReference type="GO" id="GO:0016616">
    <property type="term" value="F:oxidoreductase activity, acting on the CH-OH group of donors, NAD or NADP as acceptor"/>
    <property type="evidence" value="ECO:0007669"/>
    <property type="project" value="UniProtKB-ARBA"/>
</dbReference>
<dbReference type="FunFam" id="3.40.50.720:FF:000047">
    <property type="entry name" value="NADP-dependent L-serine/L-allo-threonine dehydrogenase"/>
    <property type="match status" value="1"/>
</dbReference>
<dbReference type="PROSITE" id="PS00061">
    <property type="entry name" value="ADH_SHORT"/>
    <property type="match status" value="1"/>
</dbReference>
<dbReference type="PANTHER" id="PTHR42901">
    <property type="entry name" value="ALCOHOL DEHYDROGENASE"/>
    <property type="match status" value="1"/>
</dbReference>
<dbReference type="SMART" id="SM00822">
    <property type="entry name" value="PKS_KR"/>
    <property type="match status" value="1"/>
</dbReference>
<evidence type="ECO:0000259" key="4">
    <source>
        <dbReference type="SMART" id="SM00822"/>
    </source>
</evidence>
<dbReference type="AlphaFoldDB" id="A0A562TBU6"/>
<evidence type="ECO:0000313" key="6">
    <source>
        <dbReference type="Proteomes" id="UP000316778"/>
    </source>
</evidence>
<dbReference type="EMBL" id="VLLG01000002">
    <property type="protein sequence ID" value="TWI90744.1"/>
    <property type="molecule type" value="Genomic_DNA"/>
</dbReference>
<gene>
    <name evidence="5" type="ORF">LX66_0104</name>
</gene>
<name>A0A562TBU6_CHIJA</name>
<dbReference type="SUPFAM" id="SSF51735">
    <property type="entry name" value="NAD(P)-binding Rossmann-fold domains"/>
    <property type="match status" value="1"/>
</dbReference>
<protein>
    <submittedName>
        <fullName evidence="5">NADP-dependent 3-hydroxy acid dehydrogenase YdfG</fullName>
    </submittedName>
</protein>
<dbReference type="InterPro" id="IPR020904">
    <property type="entry name" value="Sc_DH/Rdtase_CS"/>
</dbReference>
<dbReference type="Pfam" id="PF00106">
    <property type="entry name" value="adh_short"/>
    <property type="match status" value="1"/>
</dbReference>
<accession>A0A562TBU6</accession>
<comment type="similarity">
    <text evidence="1 3">Belongs to the short-chain dehydrogenases/reductases (SDR) family.</text>
</comment>
<dbReference type="Gene3D" id="3.40.50.720">
    <property type="entry name" value="NAD(P)-binding Rossmann-like Domain"/>
    <property type="match status" value="1"/>
</dbReference>
<keyword evidence="2" id="KW-0560">Oxidoreductase</keyword>
<proteinExistence type="inferred from homology"/>
<evidence type="ECO:0000313" key="5">
    <source>
        <dbReference type="EMBL" id="TWI90744.1"/>
    </source>
</evidence>